<reference evidence="4" key="2">
    <citation type="journal article" date="2018" name="Environ. Microbiol.">
        <title>Bloom of a denitrifying methanotroph, 'Candidatus Methylomirabilis limnetica', in a deep stratified lake.</title>
        <authorList>
            <person name="Graf J.S."/>
            <person name="Mayr M.J."/>
            <person name="Marchant H.K."/>
            <person name="Tienken D."/>
            <person name="Hach P.F."/>
            <person name="Brand A."/>
            <person name="Schubert C.J."/>
            <person name="Kuypers M.M."/>
            <person name="Milucka J."/>
        </authorList>
    </citation>
    <scope>NUCLEOTIDE SEQUENCE [LARGE SCALE GENOMIC DNA]</scope>
    <source>
        <strain evidence="4">Zug</strain>
    </source>
</reference>
<dbReference type="GO" id="GO:0003677">
    <property type="term" value="F:DNA binding"/>
    <property type="evidence" value="ECO:0007669"/>
    <property type="project" value="InterPro"/>
</dbReference>
<dbReference type="Pfam" id="PF19778">
    <property type="entry name" value="RE_endonuc"/>
    <property type="match status" value="1"/>
</dbReference>
<dbReference type="InterPro" id="IPR006935">
    <property type="entry name" value="Helicase/UvrB_N"/>
</dbReference>
<evidence type="ECO:0000259" key="1">
    <source>
        <dbReference type="Pfam" id="PF04851"/>
    </source>
</evidence>
<protein>
    <submittedName>
        <fullName evidence="3">Type III restriction endonuclease subunit R</fullName>
    </submittedName>
</protein>
<dbReference type="EMBL" id="NVQC01000009">
    <property type="protein sequence ID" value="PTL36970.1"/>
    <property type="molecule type" value="Genomic_DNA"/>
</dbReference>
<dbReference type="InterPro" id="IPR050742">
    <property type="entry name" value="Helicase_Restrict-Modif_Enz"/>
</dbReference>
<keyword evidence="4" id="KW-1185">Reference proteome</keyword>
<reference evidence="3 4" key="1">
    <citation type="submission" date="2017-09" db="EMBL/GenBank/DDBJ databases">
        <title>Bloom of a denitrifying methanotroph, Candidatus Methylomirabilis limnetica, in a deep stratified lake.</title>
        <authorList>
            <person name="Graf J.S."/>
            <person name="Marchant H.K."/>
            <person name="Tienken D."/>
            <person name="Hach P.F."/>
            <person name="Brand A."/>
            <person name="Schubert C.J."/>
            <person name="Kuypers M.M."/>
            <person name="Milucka J."/>
        </authorList>
    </citation>
    <scope>NUCLEOTIDE SEQUENCE [LARGE SCALE GENOMIC DNA]</scope>
    <source>
        <strain evidence="3 4">Zug</strain>
    </source>
</reference>
<keyword evidence="3" id="KW-0255">Endonuclease</keyword>
<dbReference type="InterPro" id="IPR045572">
    <property type="entry name" value="RE_endonuc_C"/>
</dbReference>
<keyword evidence="3" id="KW-0540">Nuclease</keyword>
<dbReference type="RefSeq" id="WP_107561133.1">
    <property type="nucleotide sequence ID" value="NZ_NVQC01000009.1"/>
</dbReference>
<dbReference type="SUPFAM" id="SSF52540">
    <property type="entry name" value="P-loop containing nucleoside triphosphate hydrolases"/>
    <property type="match status" value="1"/>
</dbReference>
<dbReference type="Pfam" id="PF04851">
    <property type="entry name" value="ResIII"/>
    <property type="match status" value="1"/>
</dbReference>
<dbReference type="GO" id="GO:0015668">
    <property type="term" value="F:type III site-specific deoxyribonuclease activity"/>
    <property type="evidence" value="ECO:0007669"/>
    <property type="project" value="InterPro"/>
</dbReference>
<feature type="domain" description="Type III restriction enzyme C-terminal endonuclease" evidence="2">
    <location>
        <begin position="766"/>
        <end position="846"/>
    </location>
</feature>
<dbReference type="GO" id="GO:0005829">
    <property type="term" value="C:cytosol"/>
    <property type="evidence" value="ECO:0007669"/>
    <property type="project" value="TreeGrafter"/>
</dbReference>
<dbReference type="Proteomes" id="UP000241436">
    <property type="component" value="Unassembled WGS sequence"/>
</dbReference>
<dbReference type="InterPro" id="IPR027417">
    <property type="entry name" value="P-loop_NTPase"/>
</dbReference>
<evidence type="ECO:0000313" key="4">
    <source>
        <dbReference type="Proteomes" id="UP000241436"/>
    </source>
</evidence>
<dbReference type="Gene3D" id="3.40.50.300">
    <property type="entry name" value="P-loop containing nucleotide triphosphate hydrolases"/>
    <property type="match status" value="2"/>
</dbReference>
<proteinExistence type="predicted"/>
<gene>
    <name evidence="3" type="ORF">CLG94_01495</name>
</gene>
<dbReference type="OrthoDB" id="9803459at2"/>
<sequence>MNPAVNTIANRLSLRSPQRISLEILARICDIISLEKGADVAQAIKAVRSEFSTVTDFERDFPSLCFALATGVGKTRLMGAFIAYLHKAEGIRHFFVLAPNLTIYNKLIADFTPNTPKYVFQGIAEFAVEPPEIITGDNYESGRGVRSRDLFGDKSVHVNIFNIGKITSIETPKGAVKTNVPKFRRLQEYIGQSYFECLSKLDDLVLLMDESHRYRASAGMKAINELKPILGLELTATPQIERGGGSEPFKNVIYSYPLSDAMEDGFVKEPAVATRENFDIRNYDEGGLERLKLGDGVRIHENTKLELEVYARENGVPIVKPFMLVIAKDTDHANALVKLMEDDTFFEGRYKGKVITVHSALRGEERDDTVEQLIHVEKPDNPTEIVVHVNMLKEGWDVTNLYTIVPLRAANSRTLVEQSIGRGLRLPYGKRTGIGAVDRLTIVSHDKFQEIVDYANSPESIIRGGLRVVYVSDERSKIVVAEPEIVRRIAELVSPFGKAGEQQKLLFESPKEQEAARATLEVIREFERLPRSADLTKPEIHEQIVEKVKTLITPAQREIEGVAEKVDVDRVVAVMTTQYVELSIDIPRITIQPVGDVTRGYREFTLDLSRVNYQPVENEILIQELHRREQHRLMSGTGIVPEEKPEDYLVRGLIDFNDISYDDQAELLYKLVGQVVAHLRSYLKDENEVLNVLQYHQQGLVNLIHAQMQEHYEEKATAYEAHVSRGFTTLRPNNYSAPDNEAARDFRAPVIEKQDIRKMLFSGFKRCLYRVQKFDSDSERRFAVVLENDSDVLKWFKPAKGDIPIYHSGDTPYEPDFAVETKTAKFVCETKRADEMEDREVLAKAKAAAEWCGHATTHEGKNGGKPWTYLLIPHDVITDNKTLKGLAASYTYRG</sequence>
<feature type="domain" description="Helicase/UvrB N-terminal" evidence="1">
    <location>
        <begin position="42"/>
        <end position="239"/>
    </location>
</feature>
<comment type="caution">
    <text evidence="3">The sequence shown here is derived from an EMBL/GenBank/DDBJ whole genome shotgun (WGS) entry which is preliminary data.</text>
</comment>
<evidence type="ECO:0000259" key="2">
    <source>
        <dbReference type="Pfam" id="PF19778"/>
    </source>
</evidence>
<keyword evidence="3" id="KW-0378">Hydrolase</keyword>
<accession>A0A2T4U0U2</accession>
<dbReference type="PANTHER" id="PTHR47396:SF1">
    <property type="entry name" value="ATP-DEPENDENT HELICASE IRC3-RELATED"/>
    <property type="match status" value="1"/>
</dbReference>
<dbReference type="PANTHER" id="PTHR47396">
    <property type="entry name" value="TYPE I RESTRICTION ENZYME ECOKI R PROTEIN"/>
    <property type="match status" value="1"/>
</dbReference>
<dbReference type="AlphaFoldDB" id="A0A2T4U0U2"/>
<dbReference type="GO" id="GO:0005524">
    <property type="term" value="F:ATP binding"/>
    <property type="evidence" value="ECO:0007669"/>
    <property type="project" value="InterPro"/>
</dbReference>
<name>A0A2T4U0U2_9BACT</name>
<evidence type="ECO:0000313" key="3">
    <source>
        <dbReference type="EMBL" id="PTL36970.1"/>
    </source>
</evidence>
<organism evidence="3 4">
    <name type="scientific">Candidatus Methylomirabilis limnetica</name>
    <dbReference type="NCBI Taxonomy" id="2033718"/>
    <lineage>
        <taxon>Bacteria</taxon>
        <taxon>Candidatus Methylomirabilota</taxon>
        <taxon>Candidatus Methylomirabilia</taxon>
        <taxon>Candidatus Methylomirabilales</taxon>
        <taxon>Candidatus Methylomirabilaceae</taxon>
        <taxon>Candidatus Methylomirabilis</taxon>
    </lineage>
</organism>